<keyword evidence="5" id="KW-0777">Teichoic acid biosynthesis</keyword>
<dbReference type="InterPro" id="IPR043149">
    <property type="entry name" value="TagF_N"/>
</dbReference>
<evidence type="ECO:0008006" key="9">
    <source>
        <dbReference type="Google" id="ProtNLM"/>
    </source>
</evidence>
<dbReference type="Proteomes" id="UP000178425">
    <property type="component" value="Unassembled WGS sequence"/>
</dbReference>
<dbReference type="EMBL" id="MFHI01000009">
    <property type="protein sequence ID" value="OGF79156.1"/>
    <property type="molecule type" value="Genomic_DNA"/>
</dbReference>
<dbReference type="AlphaFoldDB" id="A0A1F5WU31"/>
<proteinExistence type="inferred from homology"/>
<dbReference type="GO" id="GO:0005886">
    <property type="term" value="C:plasma membrane"/>
    <property type="evidence" value="ECO:0007669"/>
    <property type="project" value="UniProtKB-SubCell"/>
</dbReference>
<name>A0A1F5WU31_9BACT</name>
<gene>
    <name evidence="7" type="ORF">A2W54_00670</name>
</gene>
<organism evidence="7 8">
    <name type="scientific">Candidatus Giovannonibacteria bacterium RIFCSPHIGHO2_02_43_13</name>
    <dbReference type="NCBI Taxonomy" id="1798330"/>
    <lineage>
        <taxon>Bacteria</taxon>
        <taxon>Candidatus Giovannoniibacteriota</taxon>
    </lineage>
</organism>
<comment type="similarity">
    <text evidence="2">Belongs to the CDP-glycerol glycerophosphotransferase family.</text>
</comment>
<evidence type="ECO:0000256" key="2">
    <source>
        <dbReference type="ARBA" id="ARBA00010488"/>
    </source>
</evidence>
<keyword evidence="6" id="KW-0472">Membrane</keyword>
<evidence type="ECO:0000256" key="4">
    <source>
        <dbReference type="ARBA" id="ARBA00022679"/>
    </source>
</evidence>
<dbReference type="InterPro" id="IPR043148">
    <property type="entry name" value="TagF_C"/>
</dbReference>
<comment type="caution">
    <text evidence="7">The sequence shown here is derived from an EMBL/GenBank/DDBJ whole genome shotgun (WGS) entry which is preliminary data.</text>
</comment>
<evidence type="ECO:0000256" key="1">
    <source>
        <dbReference type="ARBA" id="ARBA00004202"/>
    </source>
</evidence>
<keyword evidence="3" id="KW-1003">Cell membrane</keyword>
<evidence type="ECO:0000313" key="8">
    <source>
        <dbReference type="Proteomes" id="UP000178425"/>
    </source>
</evidence>
<dbReference type="Gene3D" id="3.40.50.11820">
    <property type="match status" value="1"/>
</dbReference>
<keyword evidence="4" id="KW-0808">Transferase</keyword>
<sequence length="376" mass="41684">MKKILFVAGDIGGASAQMPVYKKMSALPEKFEARVLVDGGPRAKAQDAWTKAGVPFATVDPAKKELIASAAQWPDVIISGSCATAYQLESEVVRLAQVAGKRSVILADHILSHRYSFFMELKPTNWFAIDSAHKEDILSRRPGLKSECVVVTGQPTYDSLKDILNRKSEIRKKHRSGLGIAEDDYLALYQSTGDKPAHFEVSLEMVYMGLKTLQRSKQDKLCFLPRLHPKLASSTKCENFTASAYLRVEEFCKNEKIKVVRADSTQTEELIAASDLLMCSPATTEGTKAVSLGCVVVFLAPDTVQYFFEKFLSCPYPFLPQIEKKAAFAVLKYCEVDDVFMASQRYPDEILANARNNFSLPEGFAVDNVINAVNNL</sequence>
<protein>
    <recommendedName>
        <fullName evidence="9">Lipid-A-disaccharide synthase</fullName>
    </recommendedName>
</protein>
<dbReference type="GO" id="GO:0019350">
    <property type="term" value="P:teichoic acid biosynthetic process"/>
    <property type="evidence" value="ECO:0007669"/>
    <property type="project" value="UniProtKB-KW"/>
</dbReference>
<dbReference type="GO" id="GO:0047355">
    <property type="term" value="F:CDP-glycerol glycerophosphotransferase activity"/>
    <property type="evidence" value="ECO:0007669"/>
    <property type="project" value="InterPro"/>
</dbReference>
<dbReference type="InterPro" id="IPR007554">
    <property type="entry name" value="Glycerophosphate_synth"/>
</dbReference>
<evidence type="ECO:0000313" key="7">
    <source>
        <dbReference type="EMBL" id="OGF79156.1"/>
    </source>
</evidence>
<accession>A0A1F5WU31</accession>
<evidence type="ECO:0000256" key="5">
    <source>
        <dbReference type="ARBA" id="ARBA00022944"/>
    </source>
</evidence>
<dbReference type="Pfam" id="PF04464">
    <property type="entry name" value="Glyphos_transf"/>
    <property type="match status" value="1"/>
</dbReference>
<dbReference type="Gene3D" id="3.40.50.12580">
    <property type="match status" value="1"/>
</dbReference>
<evidence type="ECO:0000256" key="6">
    <source>
        <dbReference type="ARBA" id="ARBA00023136"/>
    </source>
</evidence>
<evidence type="ECO:0000256" key="3">
    <source>
        <dbReference type="ARBA" id="ARBA00022475"/>
    </source>
</evidence>
<comment type="subcellular location">
    <subcellularLocation>
        <location evidence="1">Cell membrane</location>
        <topology evidence="1">Peripheral membrane protein</topology>
    </subcellularLocation>
</comment>
<reference evidence="7 8" key="1">
    <citation type="journal article" date="2016" name="Nat. Commun.">
        <title>Thousands of microbial genomes shed light on interconnected biogeochemical processes in an aquifer system.</title>
        <authorList>
            <person name="Anantharaman K."/>
            <person name="Brown C.T."/>
            <person name="Hug L.A."/>
            <person name="Sharon I."/>
            <person name="Castelle C.J."/>
            <person name="Probst A.J."/>
            <person name="Thomas B.C."/>
            <person name="Singh A."/>
            <person name="Wilkins M.J."/>
            <person name="Karaoz U."/>
            <person name="Brodie E.L."/>
            <person name="Williams K.H."/>
            <person name="Hubbard S.S."/>
            <person name="Banfield J.F."/>
        </authorList>
    </citation>
    <scope>NUCLEOTIDE SEQUENCE [LARGE SCALE GENOMIC DNA]</scope>
</reference>